<dbReference type="RefSeq" id="XP_068347733.1">
    <property type="nucleotide sequence ID" value="XM_068495756.1"/>
</dbReference>
<dbReference type="PANTHER" id="PTHR45639:SF3">
    <property type="entry name" value="HYPOXIA UP-REGULATED PROTEIN 1"/>
    <property type="match status" value="1"/>
</dbReference>
<dbReference type="Gene3D" id="3.90.640.10">
    <property type="entry name" value="Actin, Chain A, domain 4"/>
    <property type="match status" value="1"/>
</dbReference>
<dbReference type="Gene3D" id="3.30.420.40">
    <property type="match status" value="2"/>
</dbReference>
<dbReference type="Pfam" id="PF00012">
    <property type="entry name" value="HSP70"/>
    <property type="match status" value="1"/>
</dbReference>
<dbReference type="GeneID" id="94830460"/>
<keyword evidence="1" id="KW-0547">Nucleotide-binding</keyword>
<comment type="caution">
    <text evidence="4">The sequence shown here is derived from an EMBL/GenBank/DDBJ whole genome shotgun (WGS) entry which is preliminary data.</text>
</comment>
<dbReference type="PANTHER" id="PTHR45639">
    <property type="entry name" value="HSC70CB, ISOFORM G-RELATED"/>
    <property type="match status" value="1"/>
</dbReference>
<evidence type="ECO:0000313" key="4">
    <source>
        <dbReference type="EMBL" id="OHS94596.1"/>
    </source>
</evidence>
<evidence type="ECO:0000256" key="2">
    <source>
        <dbReference type="ARBA" id="ARBA00022840"/>
    </source>
</evidence>
<gene>
    <name evidence="4" type="ORF">TRFO_10962</name>
</gene>
<dbReference type="Proteomes" id="UP000179807">
    <property type="component" value="Unassembled WGS sequence"/>
</dbReference>
<reference evidence="4" key="1">
    <citation type="submission" date="2016-10" db="EMBL/GenBank/DDBJ databases">
        <authorList>
            <person name="Benchimol M."/>
            <person name="Almeida L.G."/>
            <person name="Vasconcelos A.T."/>
            <person name="Perreira-Neves A."/>
            <person name="Rosa I.A."/>
            <person name="Tasca T."/>
            <person name="Bogo M.R."/>
            <person name="de Souza W."/>
        </authorList>
    </citation>
    <scope>NUCLEOTIDE SEQUENCE [LARGE SCALE GENOMIC DNA]</scope>
    <source>
        <strain evidence="4">K</strain>
    </source>
</reference>
<name>A0A1J4JBH3_9EUKA</name>
<dbReference type="GO" id="GO:0140662">
    <property type="term" value="F:ATP-dependent protein folding chaperone"/>
    <property type="evidence" value="ECO:0007669"/>
    <property type="project" value="InterPro"/>
</dbReference>
<dbReference type="AlphaFoldDB" id="A0A1J4JBH3"/>
<dbReference type="GO" id="GO:0030968">
    <property type="term" value="P:endoplasmic reticulum unfolded protein response"/>
    <property type="evidence" value="ECO:0007669"/>
    <property type="project" value="TreeGrafter"/>
</dbReference>
<dbReference type="InterPro" id="IPR013126">
    <property type="entry name" value="Hsp_70_fam"/>
</dbReference>
<dbReference type="EMBL" id="MLAK01001304">
    <property type="protein sequence ID" value="OHS94596.1"/>
    <property type="molecule type" value="Genomic_DNA"/>
</dbReference>
<dbReference type="VEuPathDB" id="TrichDB:TRFO_10962"/>
<proteinExistence type="predicted"/>
<keyword evidence="3" id="KW-0143">Chaperone</keyword>
<dbReference type="SUPFAM" id="SSF53067">
    <property type="entry name" value="Actin-like ATPase domain"/>
    <property type="match status" value="2"/>
</dbReference>
<evidence type="ECO:0000313" key="5">
    <source>
        <dbReference type="Proteomes" id="UP000179807"/>
    </source>
</evidence>
<accession>A0A1J4JBH3</accession>
<dbReference type="Gene3D" id="3.30.30.30">
    <property type="match status" value="1"/>
</dbReference>
<dbReference type="InterPro" id="IPR043129">
    <property type="entry name" value="ATPase_NBD"/>
</dbReference>
<keyword evidence="5" id="KW-1185">Reference proteome</keyword>
<keyword evidence="2" id="KW-0067">ATP-binding</keyword>
<evidence type="ECO:0000256" key="1">
    <source>
        <dbReference type="ARBA" id="ARBA00022741"/>
    </source>
</evidence>
<sequence>MILFLYASLASSVALQIDLGCESMRASMMQRGSPVSIVMNGLGRRYTPAVASILPISDQAPAIFTDQDVQYFKRSVGDISTVQRYPLNSTRFLPQILGKNYSSKLVSYFMRRNLTMPFDSDEDKYLDLIAPPEFFAAQLLQSAIADCKNSKINRTVDDLALVIPKFLTHHQRTAFIRASKLSTYTPRLVDTFSAVGTLFALERSQLFRNKPMYVCFIDIGASQMQVSIQEFTKAQNVEKGAQNNEKETIVNELGYAWTDLFGSYSVDCQIARAIRREIRKQKPDAVFDDKSVQRILHAARQVKHELTLQPKVSLFLEDLVHGFDMTFTYSMDQLKKRCRKELNALNTTFFTAFWKAGFDAPEDIDRFELVGGGTRSPLFIDAINATFNGKVPVLRSLNTEEAAVIGAGYVVASSRKNYLANNIRFNGVDAYDITINKTNDGRVASFYYKGDQKLPIGIKPFIRAVDLGQKGKYEIVDGRVRVHGCRKLTFSGLYKEKRTRVEKTLQAFEEIEAKQSEHDKLMHEFDTFLIETREKLTKDEFVMKASSVEERSNALRLIANYQYMIQKIQMGEECHKGGKNNDSEISGDLDSVNSENEVINGKFDESELKRMKNDIEEATKLIFKRASDLSDSPAAYQKLADLLESINQAVETDWPKMGLRPRSKHLKKLGRQCQKTEKWLDDHEESLEGVSLDDINIMYERLRQAFEIVKKNLKQSHQSSMDL</sequence>
<dbReference type="GO" id="GO:0034663">
    <property type="term" value="C:endoplasmic reticulum chaperone complex"/>
    <property type="evidence" value="ECO:0007669"/>
    <property type="project" value="TreeGrafter"/>
</dbReference>
<evidence type="ECO:0000256" key="3">
    <source>
        <dbReference type="ARBA" id="ARBA00023186"/>
    </source>
</evidence>
<dbReference type="GO" id="GO:0005524">
    <property type="term" value="F:ATP binding"/>
    <property type="evidence" value="ECO:0007669"/>
    <property type="project" value="UniProtKB-KW"/>
</dbReference>
<protein>
    <submittedName>
        <fullName evidence="4">DnaK protein</fullName>
    </submittedName>
</protein>
<organism evidence="4 5">
    <name type="scientific">Tritrichomonas foetus</name>
    <dbReference type="NCBI Taxonomy" id="1144522"/>
    <lineage>
        <taxon>Eukaryota</taxon>
        <taxon>Metamonada</taxon>
        <taxon>Parabasalia</taxon>
        <taxon>Tritrichomonadida</taxon>
        <taxon>Tritrichomonadidae</taxon>
        <taxon>Tritrichomonas</taxon>
    </lineage>
</organism>
<dbReference type="OrthoDB" id="10262720at2759"/>